<feature type="compositionally biased region" description="Low complexity" evidence="5">
    <location>
        <begin position="132"/>
        <end position="146"/>
    </location>
</feature>
<dbReference type="EMBL" id="JAULSY010000021">
    <property type="protein sequence ID" value="KAK0671399.1"/>
    <property type="molecule type" value="Genomic_DNA"/>
</dbReference>
<evidence type="ECO:0000256" key="5">
    <source>
        <dbReference type="SAM" id="MobiDB-lite"/>
    </source>
</evidence>
<dbReference type="PROSITE" id="PS50103">
    <property type="entry name" value="ZF_C3H1"/>
    <property type="match status" value="1"/>
</dbReference>
<feature type="compositionally biased region" description="Low complexity" evidence="5">
    <location>
        <begin position="562"/>
        <end position="571"/>
    </location>
</feature>
<sequence>MAYNYGPPPPPPQPAPPSNSAAGYPPYGATRGGHGGRGRGGHGGADRGGFHQPAPAYGYGQQPQYGPQPPGPYPGPQPPQPGYPQQAQQWHPEHGQQQQQHQQQHAQHAPSQPPQGSLPAQNYHPNYAPQIYHPQAPYGAQPQYPHAGPPAYGQGYPTAAPHQGPPAQQWGGHPQQMSPTSGPYGGGGRGGRGGYNDRGGPKGQMMGPPIRIGFDNSNSQPPPAPVSAPYPPQPYGGPHGPPAPYPAPYPAYPPPAPYMPGPAPFDGHTGHNPRHHNRGGGFHNNPKNRSQFGGDKHRNRNQNKGQASQTPPIHHQKPDAASASKKKKRKTNTLGLTPGDESEEDLENEEERLTELIGAEAPNPQTSAELAEWIAERRAKFPTKAKIEAAKKATGKAQNADAGKDSASDLILMQKAEKLRKQLKKVESSIKRKREQQDEGDDMRDLHLSSSPSSDSKSDDEKPEVMSTRQDSNNLPPPPRKADPTKHCKYYSTGGNCGKRGKCRFVHDPVVREAALKEREMNGGRMTLQQRLTLNDKEQEDLTIVKTVKYLQDKGLVPKPAPGSAAAAAQPDSNTALQSQPTTAAKKEPGNGLPPIPPVSKYAGWNLSGFGNTGVRSSEQ</sequence>
<dbReference type="Pfam" id="PF10453">
    <property type="entry name" value="NUFIP1"/>
    <property type="match status" value="1"/>
</dbReference>
<feature type="compositionally biased region" description="Pro residues" evidence="5">
    <location>
        <begin position="1"/>
        <end position="17"/>
    </location>
</feature>
<reference evidence="7" key="1">
    <citation type="submission" date="2023-06" db="EMBL/GenBank/DDBJ databases">
        <title>Genome-scale phylogeny and comparative genomics of the fungal order Sordariales.</title>
        <authorList>
            <consortium name="Lawrence Berkeley National Laboratory"/>
            <person name="Hensen N."/>
            <person name="Bonometti L."/>
            <person name="Westerberg I."/>
            <person name="Brannstrom I.O."/>
            <person name="Guillou S."/>
            <person name="Cros-Aarteil S."/>
            <person name="Calhoun S."/>
            <person name="Haridas S."/>
            <person name="Kuo A."/>
            <person name="Mondo S."/>
            <person name="Pangilinan J."/>
            <person name="Riley R."/>
            <person name="Labutti K."/>
            <person name="Andreopoulos B."/>
            <person name="Lipzen A."/>
            <person name="Chen C."/>
            <person name="Yanf M."/>
            <person name="Daum C."/>
            <person name="Ng V."/>
            <person name="Clum A."/>
            <person name="Steindorff A."/>
            <person name="Ohm R."/>
            <person name="Martin F."/>
            <person name="Silar P."/>
            <person name="Natvig D."/>
            <person name="Lalanne C."/>
            <person name="Gautier V."/>
            <person name="Ament-Velasquez S.L."/>
            <person name="Kruys A."/>
            <person name="Hutchinson M.I."/>
            <person name="Powell A.J."/>
            <person name="Barry K."/>
            <person name="Miller A.N."/>
            <person name="Grigoriev I.V."/>
            <person name="Debuchy R."/>
            <person name="Gladieux P."/>
            <person name="Thoren M.H."/>
            <person name="Johannesson H."/>
        </authorList>
    </citation>
    <scope>NUCLEOTIDE SEQUENCE</scope>
    <source>
        <strain evidence="7">CBS 307.81</strain>
    </source>
</reference>
<dbReference type="GO" id="GO:0003723">
    <property type="term" value="F:RNA binding"/>
    <property type="evidence" value="ECO:0007669"/>
    <property type="project" value="InterPro"/>
</dbReference>
<feature type="compositionally biased region" description="Low complexity" evidence="5">
    <location>
        <begin position="83"/>
        <end position="110"/>
    </location>
</feature>
<feature type="compositionally biased region" description="Low complexity" evidence="5">
    <location>
        <begin position="52"/>
        <end position="65"/>
    </location>
</feature>
<name>A0AA39ZI38_9PEZI</name>
<keyword evidence="3 4" id="KW-0862">Zinc</keyword>
<evidence type="ECO:0000313" key="7">
    <source>
        <dbReference type="EMBL" id="KAK0671399.1"/>
    </source>
</evidence>
<proteinExistence type="predicted"/>
<dbReference type="PANTHER" id="PTHR13309">
    <property type="entry name" value="NUCLEAR FRAGILE X MENTAL RETARDATION PROTEIN INTERACTING PROTEIN 1"/>
    <property type="match status" value="1"/>
</dbReference>
<feature type="compositionally biased region" description="Gly residues" evidence="5">
    <location>
        <begin position="183"/>
        <end position="197"/>
    </location>
</feature>
<dbReference type="InterPro" id="IPR039136">
    <property type="entry name" value="NUFIP1-like"/>
</dbReference>
<feature type="region of interest" description="Disordered" evidence="5">
    <location>
        <begin position="1"/>
        <end position="365"/>
    </location>
</feature>
<feature type="domain" description="C3H1-type" evidence="6">
    <location>
        <begin position="482"/>
        <end position="510"/>
    </location>
</feature>
<feature type="compositionally biased region" description="Acidic residues" evidence="5">
    <location>
        <begin position="340"/>
        <end position="352"/>
    </location>
</feature>
<dbReference type="SUPFAM" id="SSF90229">
    <property type="entry name" value="CCCH zinc finger"/>
    <property type="match status" value="1"/>
</dbReference>
<feature type="compositionally biased region" description="Pro residues" evidence="5">
    <location>
        <begin position="66"/>
        <end position="82"/>
    </location>
</feature>
<comment type="caution">
    <text evidence="7">The sequence shown here is derived from an EMBL/GenBank/DDBJ whole genome shotgun (WGS) entry which is preliminary data.</text>
</comment>
<evidence type="ECO:0000259" key="6">
    <source>
        <dbReference type="PROSITE" id="PS50103"/>
    </source>
</evidence>
<dbReference type="AlphaFoldDB" id="A0AA39ZI38"/>
<organism evidence="7 8">
    <name type="scientific">Cercophora samala</name>
    <dbReference type="NCBI Taxonomy" id="330535"/>
    <lineage>
        <taxon>Eukaryota</taxon>
        <taxon>Fungi</taxon>
        <taxon>Dikarya</taxon>
        <taxon>Ascomycota</taxon>
        <taxon>Pezizomycotina</taxon>
        <taxon>Sordariomycetes</taxon>
        <taxon>Sordariomycetidae</taxon>
        <taxon>Sordariales</taxon>
        <taxon>Lasiosphaeriaceae</taxon>
        <taxon>Cercophora</taxon>
    </lineage>
</organism>
<protein>
    <recommendedName>
        <fullName evidence="6">C3H1-type domain-containing protein</fullName>
    </recommendedName>
</protein>
<evidence type="ECO:0000313" key="8">
    <source>
        <dbReference type="Proteomes" id="UP001174997"/>
    </source>
</evidence>
<dbReference type="InterPro" id="IPR036855">
    <property type="entry name" value="Znf_CCCH_sf"/>
</dbReference>
<feature type="compositionally biased region" description="Basic and acidic residues" evidence="5">
    <location>
        <begin position="420"/>
        <end position="430"/>
    </location>
</feature>
<feature type="region of interest" description="Disordered" evidence="5">
    <location>
        <begin position="387"/>
        <end position="408"/>
    </location>
</feature>
<accession>A0AA39ZI38</accession>
<dbReference type="Proteomes" id="UP001174997">
    <property type="component" value="Unassembled WGS sequence"/>
</dbReference>
<feature type="compositionally biased region" description="Pro residues" evidence="5">
    <location>
        <begin position="220"/>
        <end position="263"/>
    </location>
</feature>
<keyword evidence="8" id="KW-1185">Reference proteome</keyword>
<evidence type="ECO:0000256" key="1">
    <source>
        <dbReference type="ARBA" id="ARBA00022723"/>
    </source>
</evidence>
<evidence type="ECO:0000256" key="2">
    <source>
        <dbReference type="ARBA" id="ARBA00022771"/>
    </source>
</evidence>
<gene>
    <name evidence="7" type="ORF">QBC41DRAFT_219315</name>
</gene>
<dbReference type="InterPro" id="IPR019496">
    <property type="entry name" value="NUFIP1_cons_dom"/>
</dbReference>
<feature type="compositionally biased region" description="Polar residues" evidence="5">
    <location>
        <begin position="302"/>
        <end position="311"/>
    </location>
</feature>
<dbReference type="GO" id="GO:0008270">
    <property type="term" value="F:zinc ion binding"/>
    <property type="evidence" value="ECO:0007669"/>
    <property type="project" value="UniProtKB-KW"/>
</dbReference>
<dbReference type="InterPro" id="IPR000571">
    <property type="entry name" value="Znf_CCCH"/>
</dbReference>
<feature type="zinc finger region" description="C3H1-type" evidence="4">
    <location>
        <begin position="482"/>
        <end position="510"/>
    </location>
</feature>
<feature type="compositionally biased region" description="Polar residues" evidence="5">
    <location>
        <begin position="572"/>
        <end position="583"/>
    </location>
</feature>
<dbReference type="GO" id="GO:0005634">
    <property type="term" value="C:nucleus"/>
    <property type="evidence" value="ECO:0007669"/>
    <property type="project" value="TreeGrafter"/>
</dbReference>
<dbReference type="GO" id="GO:0000492">
    <property type="term" value="P:box C/D snoRNP assembly"/>
    <property type="evidence" value="ECO:0007669"/>
    <property type="project" value="TreeGrafter"/>
</dbReference>
<keyword evidence="1 4" id="KW-0479">Metal-binding</keyword>
<evidence type="ECO:0000256" key="4">
    <source>
        <dbReference type="PROSITE-ProRule" id="PRU00723"/>
    </source>
</evidence>
<dbReference type="PANTHER" id="PTHR13309:SF0">
    <property type="entry name" value="FMR1-INTERACTING PROTEIN NUFIP1"/>
    <property type="match status" value="1"/>
</dbReference>
<evidence type="ECO:0000256" key="3">
    <source>
        <dbReference type="ARBA" id="ARBA00022833"/>
    </source>
</evidence>
<feature type="region of interest" description="Disordered" evidence="5">
    <location>
        <begin position="555"/>
        <end position="620"/>
    </location>
</feature>
<keyword evidence="2 4" id="KW-0863">Zinc-finger</keyword>
<feature type="region of interest" description="Disordered" evidence="5">
    <location>
        <begin position="420"/>
        <end position="493"/>
    </location>
</feature>